<organism evidence="3 4">
    <name type="scientific">Ephemerocybe angulata</name>
    <dbReference type="NCBI Taxonomy" id="980116"/>
    <lineage>
        <taxon>Eukaryota</taxon>
        <taxon>Fungi</taxon>
        <taxon>Dikarya</taxon>
        <taxon>Basidiomycota</taxon>
        <taxon>Agaricomycotina</taxon>
        <taxon>Agaricomycetes</taxon>
        <taxon>Agaricomycetidae</taxon>
        <taxon>Agaricales</taxon>
        <taxon>Agaricineae</taxon>
        <taxon>Psathyrellaceae</taxon>
        <taxon>Ephemerocybe</taxon>
    </lineage>
</organism>
<protein>
    <submittedName>
        <fullName evidence="3">Cyclase</fullName>
    </submittedName>
</protein>
<evidence type="ECO:0000313" key="4">
    <source>
        <dbReference type="Proteomes" id="UP000521943"/>
    </source>
</evidence>
<feature type="compositionally biased region" description="Low complexity" evidence="2">
    <location>
        <begin position="113"/>
        <end position="128"/>
    </location>
</feature>
<comment type="similarity">
    <text evidence="1">Belongs to the Cyclase 1 superfamily.</text>
</comment>
<proteinExistence type="inferred from homology"/>
<sequence>MTSSQFIDLTHPISLTTTRPTIYPGDPDLRISPHATVEKDGYAVHYMQLGTHTGTHIDAPAHFIEGGRTVDQINLDELVGRALVVDLSRTQGGLKPRQKIEWEDLELAWAENGRTSESGRSSGSSESGTLEDRLDSGKFKMLLVHTGWQYPSAATNATPGASAPSIDAVPSFFDHPYFSSSVAKRLIASKSVRLFGSDTPNPDETPFNGVGGEDGYAFHEVFLGGDGLIAENLTNLDKLLLQIHEDTQVQIEWIVSIIPMKIEGVDGSPARAFAHTTRRT</sequence>
<gene>
    <name evidence="3" type="ORF">DFP72DRAFT_804415</name>
</gene>
<dbReference type="SUPFAM" id="SSF102198">
    <property type="entry name" value="Putative cyclase"/>
    <property type="match status" value="1"/>
</dbReference>
<dbReference type="GO" id="GO:0004061">
    <property type="term" value="F:arylformamidase activity"/>
    <property type="evidence" value="ECO:0007669"/>
    <property type="project" value="InterPro"/>
</dbReference>
<dbReference type="OrthoDB" id="7108654at2759"/>
<dbReference type="InterPro" id="IPR037175">
    <property type="entry name" value="KFase_sf"/>
</dbReference>
<evidence type="ECO:0000313" key="3">
    <source>
        <dbReference type="EMBL" id="KAF6761140.1"/>
    </source>
</evidence>
<dbReference type="Proteomes" id="UP000521943">
    <property type="component" value="Unassembled WGS sequence"/>
</dbReference>
<comment type="caution">
    <text evidence="3">The sequence shown here is derived from an EMBL/GenBank/DDBJ whole genome shotgun (WGS) entry which is preliminary data.</text>
</comment>
<dbReference type="GO" id="GO:0019441">
    <property type="term" value="P:L-tryptophan catabolic process to kynurenine"/>
    <property type="evidence" value="ECO:0007669"/>
    <property type="project" value="InterPro"/>
</dbReference>
<evidence type="ECO:0000256" key="1">
    <source>
        <dbReference type="ARBA" id="ARBA00007865"/>
    </source>
</evidence>
<reference evidence="3 4" key="1">
    <citation type="submission" date="2020-07" db="EMBL/GenBank/DDBJ databases">
        <title>Comparative genomics of pyrophilous fungi reveals a link between fire events and developmental genes.</title>
        <authorList>
            <consortium name="DOE Joint Genome Institute"/>
            <person name="Steindorff A.S."/>
            <person name="Carver A."/>
            <person name="Calhoun S."/>
            <person name="Stillman K."/>
            <person name="Liu H."/>
            <person name="Lipzen A."/>
            <person name="Pangilinan J."/>
            <person name="Labutti K."/>
            <person name="Bruns T.D."/>
            <person name="Grigoriev I.V."/>
        </authorList>
    </citation>
    <scope>NUCLEOTIDE SEQUENCE [LARGE SCALE GENOMIC DNA]</scope>
    <source>
        <strain evidence="3 4">CBS 144469</strain>
    </source>
</reference>
<dbReference type="Gene3D" id="3.50.30.50">
    <property type="entry name" value="Putative cyclase"/>
    <property type="match status" value="1"/>
</dbReference>
<evidence type="ECO:0000256" key="2">
    <source>
        <dbReference type="SAM" id="MobiDB-lite"/>
    </source>
</evidence>
<feature type="region of interest" description="Disordered" evidence="2">
    <location>
        <begin position="113"/>
        <end position="132"/>
    </location>
</feature>
<dbReference type="PANTHER" id="PTHR31118">
    <property type="entry name" value="CYCLASE-LIKE PROTEIN 2"/>
    <property type="match status" value="1"/>
</dbReference>
<name>A0A8H6I910_9AGAR</name>
<accession>A0A8H6I910</accession>
<dbReference type="PANTHER" id="PTHR31118:SF12">
    <property type="entry name" value="CYCLASE-LIKE PROTEIN 2"/>
    <property type="match status" value="1"/>
</dbReference>
<dbReference type="InterPro" id="IPR007325">
    <property type="entry name" value="KFase/CYL"/>
</dbReference>
<dbReference type="Pfam" id="PF04199">
    <property type="entry name" value="Cyclase"/>
    <property type="match status" value="1"/>
</dbReference>
<dbReference type="EMBL" id="JACGCI010000010">
    <property type="protein sequence ID" value="KAF6761140.1"/>
    <property type="molecule type" value="Genomic_DNA"/>
</dbReference>
<dbReference type="AlphaFoldDB" id="A0A8H6I910"/>
<keyword evidence="4" id="KW-1185">Reference proteome</keyword>